<proteinExistence type="predicted"/>
<feature type="region of interest" description="Disordered" evidence="1">
    <location>
        <begin position="226"/>
        <end position="315"/>
    </location>
</feature>
<dbReference type="Pfam" id="PF13646">
    <property type="entry name" value="HEAT_2"/>
    <property type="match status" value="1"/>
</dbReference>
<evidence type="ECO:0000313" key="2">
    <source>
        <dbReference type="EMBL" id="MFD0628049.1"/>
    </source>
</evidence>
<organism evidence="2 3">
    <name type="scientific">Streptomyces sanglieri</name>
    <dbReference type="NCBI Taxonomy" id="193460"/>
    <lineage>
        <taxon>Bacteria</taxon>
        <taxon>Bacillati</taxon>
        <taxon>Actinomycetota</taxon>
        <taxon>Actinomycetes</taxon>
        <taxon>Kitasatosporales</taxon>
        <taxon>Streptomycetaceae</taxon>
        <taxon>Streptomyces</taxon>
    </lineage>
</organism>
<dbReference type="InterPro" id="IPR016024">
    <property type="entry name" value="ARM-type_fold"/>
</dbReference>
<dbReference type="EMBL" id="JBHTGL010000008">
    <property type="protein sequence ID" value="MFD0628049.1"/>
    <property type="molecule type" value="Genomic_DNA"/>
</dbReference>
<name>A0ABW2X2J9_9ACTN</name>
<reference evidence="3" key="1">
    <citation type="journal article" date="2019" name="Int. J. Syst. Evol. Microbiol.">
        <title>The Global Catalogue of Microorganisms (GCM) 10K type strain sequencing project: providing services to taxonomists for standard genome sequencing and annotation.</title>
        <authorList>
            <consortium name="The Broad Institute Genomics Platform"/>
            <consortium name="The Broad Institute Genome Sequencing Center for Infectious Disease"/>
            <person name="Wu L."/>
            <person name="Ma J."/>
        </authorList>
    </citation>
    <scope>NUCLEOTIDE SEQUENCE [LARGE SCALE GENOMIC DNA]</scope>
    <source>
        <strain evidence="3">JCM 12607</strain>
    </source>
</reference>
<dbReference type="InterPro" id="IPR011989">
    <property type="entry name" value="ARM-like"/>
</dbReference>
<protein>
    <submittedName>
        <fullName evidence="2">HEAT repeat domain-containing protein</fullName>
    </submittedName>
</protein>
<dbReference type="Proteomes" id="UP001596915">
    <property type="component" value="Unassembled WGS sequence"/>
</dbReference>
<keyword evidence="3" id="KW-1185">Reference proteome</keyword>
<dbReference type="SUPFAM" id="SSF48371">
    <property type="entry name" value="ARM repeat"/>
    <property type="match status" value="1"/>
</dbReference>
<gene>
    <name evidence="2" type="ORF">ACFQ2K_40885</name>
</gene>
<evidence type="ECO:0000313" key="3">
    <source>
        <dbReference type="Proteomes" id="UP001596915"/>
    </source>
</evidence>
<accession>A0ABW2X2J9</accession>
<comment type="caution">
    <text evidence="2">The sequence shown here is derived from an EMBL/GenBank/DDBJ whole genome shotgun (WGS) entry which is preliminary data.</text>
</comment>
<evidence type="ECO:0000256" key="1">
    <source>
        <dbReference type="SAM" id="MobiDB-lite"/>
    </source>
</evidence>
<dbReference type="Gene3D" id="1.25.10.10">
    <property type="entry name" value="Leucine-rich Repeat Variant"/>
    <property type="match status" value="1"/>
</dbReference>
<sequence>MLRHRDRHVRKHVIALLARDATGEDAQALSATLIALTTAPDIQTVRQALLALGHARAHWASSAISACLDHPNMNIRKTAAEALVRAGTPAALPKLLFRLGHEENLALRDRISEALHAVLGDAYAATIVAAAEHSRDDSTRELLLKRLHGTLTARSVLALHDQESPVALTLLSLVASRRIGLASGTMQDLATAMAGHGITAPAAEQPSSVADEADRDIRVLVAGAGTRRSRCASPNGTRRSATAGRHSSGRCWPTGSGSPAPVRDPGARPCGTRWCGSRCGSAPSPGTTRSSRRSPGPPRSCWTRSPTPGTGTGTT</sequence>